<evidence type="ECO:0000313" key="2">
    <source>
        <dbReference type="EMBL" id="KAF2496912.1"/>
    </source>
</evidence>
<evidence type="ECO:0000313" key="3">
    <source>
        <dbReference type="Proteomes" id="UP000799750"/>
    </source>
</evidence>
<accession>A0A6A6QXP4</accession>
<evidence type="ECO:0000256" key="1">
    <source>
        <dbReference type="SAM" id="MobiDB-lite"/>
    </source>
</evidence>
<dbReference type="AlphaFoldDB" id="A0A6A6QXP4"/>
<keyword evidence="3" id="KW-1185">Reference proteome</keyword>
<protein>
    <submittedName>
        <fullName evidence="2">Uncharacterized protein</fullName>
    </submittedName>
</protein>
<feature type="region of interest" description="Disordered" evidence="1">
    <location>
        <begin position="75"/>
        <end position="145"/>
    </location>
</feature>
<proteinExistence type="predicted"/>
<sequence>MCRYQAALEFSQTPSIVDSALPSRALEGFETSTTSPSISYGAIDMHMRAIWHARPVPATSAWTGCTMVARIHRRTPLPDNRFLPRSRDRRTNTDGALGLLSRSNSQRPPASPGLGSKAGFSTCGNGAPAAPSRSYGDPQLDQRRR</sequence>
<dbReference type="Proteomes" id="UP000799750">
    <property type="component" value="Unassembled WGS sequence"/>
</dbReference>
<name>A0A6A6QXP4_9PEZI</name>
<gene>
    <name evidence="2" type="ORF">BU16DRAFT_343707</name>
</gene>
<organism evidence="2 3">
    <name type="scientific">Lophium mytilinum</name>
    <dbReference type="NCBI Taxonomy" id="390894"/>
    <lineage>
        <taxon>Eukaryota</taxon>
        <taxon>Fungi</taxon>
        <taxon>Dikarya</taxon>
        <taxon>Ascomycota</taxon>
        <taxon>Pezizomycotina</taxon>
        <taxon>Dothideomycetes</taxon>
        <taxon>Pleosporomycetidae</taxon>
        <taxon>Mytilinidiales</taxon>
        <taxon>Mytilinidiaceae</taxon>
        <taxon>Lophium</taxon>
    </lineage>
</organism>
<dbReference type="EMBL" id="MU004187">
    <property type="protein sequence ID" value="KAF2496912.1"/>
    <property type="molecule type" value="Genomic_DNA"/>
</dbReference>
<reference evidence="2" key="1">
    <citation type="journal article" date="2020" name="Stud. Mycol.">
        <title>101 Dothideomycetes genomes: a test case for predicting lifestyles and emergence of pathogens.</title>
        <authorList>
            <person name="Haridas S."/>
            <person name="Albert R."/>
            <person name="Binder M."/>
            <person name="Bloem J."/>
            <person name="Labutti K."/>
            <person name="Salamov A."/>
            <person name="Andreopoulos B."/>
            <person name="Baker S."/>
            <person name="Barry K."/>
            <person name="Bills G."/>
            <person name="Bluhm B."/>
            <person name="Cannon C."/>
            <person name="Castanera R."/>
            <person name="Culley D."/>
            <person name="Daum C."/>
            <person name="Ezra D."/>
            <person name="Gonzalez J."/>
            <person name="Henrissat B."/>
            <person name="Kuo A."/>
            <person name="Liang C."/>
            <person name="Lipzen A."/>
            <person name="Lutzoni F."/>
            <person name="Magnuson J."/>
            <person name="Mondo S."/>
            <person name="Nolan M."/>
            <person name="Ohm R."/>
            <person name="Pangilinan J."/>
            <person name="Park H.-J."/>
            <person name="Ramirez L."/>
            <person name="Alfaro M."/>
            <person name="Sun H."/>
            <person name="Tritt A."/>
            <person name="Yoshinaga Y."/>
            <person name="Zwiers L.-H."/>
            <person name="Turgeon B."/>
            <person name="Goodwin S."/>
            <person name="Spatafora J."/>
            <person name="Crous P."/>
            <person name="Grigoriev I."/>
        </authorList>
    </citation>
    <scope>NUCLEOTIDE SEQUENCE</scope>
    <source>
        <strain evidence="2">CBS 269.34</strain>
    </source>
</reference>